<accession>A0A4Z2G2M0</accession>
<dbReference type="Proteomes" id="UP000314294">
    <property type="component" value="Unassembled WGS sequence"/>
</dbReference>
<gene>
    <name evidence="2" type="ORF">EYF80_042403</name>
</gene>
<proteinExistence type="predicted"/>
<reference evidence="2 3" key="1">
    <citation type="submission" date="2019-03" db="EMBL/GenBank/DDBJ databases">
        <title>First draft genome of Liparis tanakae, snailfish: a comprehensive survey of snailfish specific genes.</title>
        <authorList>
            <person name="Kim W."/>
            <person name="Song I."/>
            <person name="Jeong J.-H."/>
            <person name="Kim D."/>
            <person name="Kim S."/>
            <person name="Ryu S."/>
            <person name="Song J.Y."/>
            <person name="Lee S.K."/>
        </authorList>
    </citation>
    <scope>NUCLEOTIDE SEQUENCE [LARGE SCALE GENOMIC DNA]</scope>
    <source>
        <tissue evidence="2">Muscle</tissue>
    </source>
</reference>
<evidence type="ECO:0000313" key="2">
    <source>
        <dbReference type="EMBL" id="TNN47400.1"/>
    </source>
</evidence>
<name>A0A4Z2G2M0_9TELE</name>
<keyword evidence="3" id="KW-1185">Reference proteome</keyword>
<dbReference type="AlphaFoldDB" id="A0A4Z2G2M0"/>
<comment type="caution">
    <text evidence="2">The sequence shown here is derived from an EMBL/GenBank/DDBJ whole genome shotgun (WGS) entry which is preliminary data.</text>
</comment>
<sequence length="207" mass="23231">MLDTACIRVEDKLQLQSVCAGVRVPLQQLQLGCVDLRQADALGLHLQPALALPTGRKHRRALLQHEELGGVALLAVGGLLPVVRAETLHLLCVTLLQLQLLLLLLRLQPLELHGEGGGRRAWARNSPAQVRELLLAAALQFIVSHLQLRHLGGRQSYVAAENMQMRQMRQMRQLCCDVPPPLALRRQKQKHQYEKDDSVCEETERRV</sequence>
<organism evidence="2 3">
    <name type="scientific">Liparis tanakae</name>
    <name type="common">Tanaka's snailfish</name>
    <dbReference type="NCBI Taxonomy" id="230148"/>
    <lineage>
        <taxon>Eukaryota</taxon>
        <taxon>Metazoa</taxon>
        <taxon>Chordata</taxon>
        <taxon>Craniata</taxon>
        <taxon>Vertebrata</taxon>
        <taxon>Euteleostomi</taxon>
        <taxon>Actinopterygii</taxon>
        <taxon>Neopterygii</taxon>
        <taxon>Teleostei</taxon>
        <taxon>Neoteleostei</taxon>
        <taxon>Acanthomorphata</taxon>
        <taxon>Eupercaria</taxon>
        <taxon>Perciformes</taxon>
        <taxon>Cottioidei</taxon>
        <taxon>Cottales</taxon>
        <taxon>Liparidae</taxon>
        <taxon>Liparis</taxon>
    </lineage>
</organism>
<evidence type="ECO:0000256" key="1">
    <source>
        <dbReference type="SAM" id="MobiDB-lite"/>
    </source>
</evidence>
<feature type="region of interest" description="Disordered" evidence="1">
    <location>
        <begin position="186"/>
        <end position="207"/>
    </location>
</feature>
<protein>
    <submittedName>
        <fullName evidence="2">Uncharacterized protein</fullName>
    </submittedName>
</protein>
<dbReference type="EMBL" id="SRLO01000744">
    <property type="protein sequence ID" value="TNN47400.1"/>
    <property type="molecule type" value="Genomic_DNA"/>
</dbReference>
<feature type="compositionally biased region" description="Basic and acidic residues" evidence="1">
    <location>
        <begin position="191"/>
        <end position="207"/>
    </location>
</feature>
<evidence type="ECO:0000313" key="3">
    <source>
        <dbReference type="Proteomes" id="UP000314294"/>
    </source>
</evidence>